<feature type="transmembrane region" description="Helical" evidence="1">
    <location>
        <begin position="104"/>
        <end position="122"/>
    </location>
</feature>
<keyword evidence="1" id="KW-1133">Transmembrane helix</keyword>
<feature type="transmembrane region" description="Helical" evidence="1">
    <location>
        <begin position="42"/>
        <end position="61"/>
    </location>
</feature>
<protein>
    <submittedName>
        <fullName evidence="2">Uncharacterized protein</fullName>
    </submittedName>
</protein>
<reference evidence="2" key="1">
    <citation type="journal article" date="2020" name="Nature">
        <title>Giant virus diversity and host interactions through global metagenomics.</title>
        <authorList>
            <person name="Schulz F."/>
            <person name="Roux S."/>
            <person name="Paez-Espino D."/>
            <person name="Jungbluth S."/>
            <person name="Walsh D.A."/>
            <person name="Denef V.J."/>
            <person name="McMahon K.D."/>
            <person name="Konstantinidis K.T."/>
            <person name="Eloe-Fadrosh E.A."/>
            <person name="Kyrpides N.C."/>
            <person name="Woyke T."/>
        </authorList>
    </citation>
    <scope>NUCLEOTIDE SEQUENCE</scope>
    <source>
        <strain evidence="2">GVMAG-M-3300023179-116</strain>
    </source>
</reference>
<proteinExistence type="predicted"/>
<keyword evidence="1" id="KW-0812">Transmembrane</keyword>
<feature type="transmembrane region" description="Helical" evidence="1">
    <location>
        <begin position="12"/>
        <end position="30"/>
    </location>
</feature>
<organism evidence="2">
    <name type="scientific">viral metagenome</name>
    <dbReference type="NCBI Taxonomy" id="1070528"/>
    <lineage>
        <taxon>unclassified sequences</taxon>
        <taxon>metagenomes</taxon>
        <taxon>organismal metagenomes</taxon>
    </lineage>
</organism>
<sequence length="197" mass="23652">MEITLDECKKYSNYGMILRVITTIIAFFILYKFIDNKFNKKYLFLILPILLTLLDLEDGLWNIMYKYDGYYGGCFKTYYYKITDKIIDAISYSLLFVFFKLDKVLLFFVLYRIIGVIIFAVTRQKMSIVVFFDFVKEYLLYLFIFGKNYSYLPFFICCKILFEYVSHIVESNIPYEYGNILITRCIDFFKNNSNGKK</sequence>
<keyword evidence="1" id="KW-0472">Membrane</keyword>
<dbReference type="AlphaFoldDB" id="A0A6C0E428"/>
<evidence type="ECO:0000256" key="1">
    <source>
        <dbReference type="SAM" id="Phobius"/>
    </source>
</evidence>
<name>A0A6C0E428_9ZZZZ</name>
<accession>A0A6C0E428</accession>
<evidence type="ECO:0000313" key="2">
    <source>
        <dbReference type="EMBL" id="QHT23253.1"/>
    </source>
</evidence>
<dbReference type="EMBL" id="MN739730">
    <property type="protein sequence ID" value="QHT23253.1"/>
    <property type="molecule type" value="Genomic_DNA"/>
</dbReference>